<dbReference type="InterPro" id="IPR039653">
    <property type="entry name" value="Prenyltransferase"/>
</dbReference>
<protein>
    <recommendedName>
        <fullName evidence="9">4-hydroxybenzoate polyprenyltransferase, mitochondrial</fullName>
        <shortName evidence="9">4-HB polyprenyltransferase</shortName>
        <ecNumber evidence="9">2.5.1.39</ecNumber>
    </recommendedName>
    <alternativeName>
        <fullName evidence="9">Para-hydroxybenzoate--polyprenyltransferase</fullName>
        <shortName evidence="9">PHB:PPT</shortName>
        <shortName evidence="9">PHB:polyprenyltransferase</shortName>
    </alternativeName>
</protein>
<keyword evidence="4 9" id="KW-0808">Transferase</keyword>
<dbReference type="PANTHER" id="PTHR11048:SF28">
    <property type="entry name" value="4-HYDROXYBENZOATE POLYPRENYLTRANSFERASE, MITOCHONDRIAL"/>
    <property type="match status" value="1"/>
</dbReference>
<comment type="similarity">
    <text evidence="3 9">Belongs to the UbiA prenyltransferase family.</text>
</comment>
<evidence type="ECO:0000256" key="9">
    <source>
        <dbReference type="HAMAP-Rule" id="MF_03189"/>
    </source>
</evidence>
<evidence type="ECO:0000256" key="8">
    <source>
        <dbReference type="ARBA" id="ARBA00023229"/>
    </source>
</evidence>
<dbReference type="EC" id="2.5.1.39" evidence="9"/>
<comment type="caution">
    <text evidence="10">The sequence shown here is derived from an EMBL/GenBank/DDBJ whole genome shotgun (WGS) entry which is preliminary data.</text>
</comment>
<dbReference type="Pfam" id="PF01040">
    <property type="entry name" value="UbiA"/>
    <property type="match status" value="2"/>
</dbReference>
<feature type="transmembrane region" description="Helical" evidence="9">
    <location>
        <begin position="188"/>
        <end position="212"/>
    </location>
</feature>
<feature type="transmembrane region" description="Helical" evidence="9">
    <location>
        <begin position="249"/>
        <end position="267"/>
    </location>
</feature>
<dbReference type="GO" id="GO:0006744">
    <property type="term" value="P:ubiquinone biosynthetic process"/>
    <property type="evidence" value="ECO:0007669"/>
    <property type="project" value="UniProtKB-UniRule"/>
</dbReference>
<evidence type="ECO:0000313" key="11">
    <source>
        <dbReference type="Proteomes" id="UP001209878"/>
    </source>
</evidence>
<reference evidence="10" key="1">
    <citation type="journal article" date="2023" name="Mol. Biol. Evol.">
        <title>Third-Generation Sequencing Reveals the Adaptive Role of the Epigenome in Three Deep-Sea Polychaetes.</title>
        <authorList>
            <person name="Perez M."/>
            <person name="Aroh O."/>
            <person name="Sun Y."/>
            <person name="Lan Y."/>
            <person name="Juniper S.K."/>
            <person name="Young C.R."/>
            <person name="Angers B."/>
            <person name="Qian P.Y."/>
        </authorList>
    </citation>
    <scope>NUCLEOTIDE SEQUENCE</scope>
    <source>
        <strain evidence="10">R07B-5</strain>
    </source>
</reference>
<dbReference type="EMBL" id="JAODUO010000038">
    <property type="protein sequence ID" value="KAK2192126.1"/>
    <property type="molecule type" value="Genomic_DNA"/>
</dbReference>
<evidence type="ECO:0000313" key="10">
    <source>
        <dbReference type="EMBL" id="KAK2192126.1"/>
    </source>
</evidence>
<keyword evidence="5 9" id="KW-0812">Transmembrane</keyword>
<keyword evidence="6 9" id="KW-1133">Transmembrane helix</keyword>
<dbReference type="CDD" id="cd13959">
    <property type="entry name" value="PT_UbiA_COQ2"/>
    <property type="match status" value="1"/>
</dbReference>
<evidence type="ECO:0000256" key="5">
    <source>
        <dbReference type="ARBA" id="ARBA00022692"/>
    </source>
</evidence>
<dbReference type="GO" id="GO:0005743">
    <property type="term" value="C:mitochondrial inner membrane"/>
    <property type="evidence" value="ECO:0007669"/>
    <property type="project" value="UniProtKB-SubCell"/>
</dbReference>
<keyword evidence="9" id="KW-0999">Mitochondrion inner membrane</keyword>
<dbReference type="InterPro" id="IPR000537">
    <property type="entry name" value="UbiA_prenyltransferase"/>
</dbReference>
<dbReference type="Gene3D" id="1.20.120.1780">
    <property type="entry name" value="UbiA prenyltransferase"/>
    <property type="match status" value="1"/>
</dbReference>
<keyword evidence="9" id="KW-0831">Ubiquinone biosynthesis</keyword>
<dbReference type="AlphaFoldDB" id="A0AAD9PCS6"/>
<gene>
    <name evidence="10" type="ORF">NP493_38g06047</name>
</gene>
<evidence type="ECO:0000256" key="3">
    <source>
        <dbReference type="ARBA" id="ARBA00005985"/>
    </source>
</evidence>
<dbReference type="Gene3D" id="1.10.357.140">
    <property type="entry name" value="UbiA prenyltransferase"/>
    <property type="match status" value="1"/>
</dbReference>
<dbReference type="FunFam" id="1.20.120.1780:FF:000001">
    <property type="entry name" value="4-hydroxybenzoate octaprenyltransferase"/>
    <property type="match status" value="1"/>
</dbReference>
<keyword evidence="8 9" id="KW-0414">Isoprene biosynthesis</keyword>
<comment type="function">
    <text evidence="9">Catalyzes the prenylation of para-hydroxybenzoate (PHB) with an all-trans polyprenyl group. Mediates the second step in the final reaction sequence of coenzyme Q (CoQ) biosynthesis, which is the condensation of the polyisoprenoid side chain with PHB, generating the first membrane-bound Q intermediate.</text>
</comment>
<keyword evidence="11" id="KW-1185">Reference proteome</keyword>
<comment type="pathway">
    <text evidence="9">Cofactor biosynthesis; ubiquinone biosynthesis.</text>
</comment>
<evidence type="ECO:0000256" key="7">
    <source>
        <dbReference type="ARBA" id="ARBA00023136"/>
    </source>
</evidence>
<dbReference type="InterPro" id="IPR044878">
    <property type="entry name" value="UbiA_sf"/>
</dbReference>
<comment type="catalytic activity">
    <reaction evidence="9">
        <text>an all-trans-polyprenyl diphosphate + 4-hydroxybenzoate = a 4-hydroxy-3-(all-trans-polyprenyl)benzoate + diphosphate</text>
        <dbReference type="Rhea" id="RHEA:44504"/>
        <dbReference type="Rhea" id="RHEA-COMP:9514"/>
        <dbReference type="Rhea" id="RHEA-COMP:9564"/>
        <dbReference type="ChEBI" id="CHEBI:17879"/>
        <dbReference type="ChEBI" id="CHEBI:33019"/>
        <dbReference type="ChEBI" id="CHEBI:58914"/>
        <dbReference type="ChEBI" id="CHEBI:78396"/>
        <dbReference type="EC" id="2.5.1.39"/>
    </reaction>
</comment>
<keyword evidence="9" id="KW-0496">Mitochondrion</keyword>
<feature type="transmembrane region" description="Helical" evidence="9">
    <location>
        <begin position="163"/>
        <end position="182"/>
    </location>
</feature>
<dbReference type="Proteomes" id="UP001209878">
    <property type="component" value="Unassembled WGS sequence"/>
</dbReference>
<accession>A0AAD9PCS6</accession>
<evidence type="ECO:0000256" key="6">
    <source>
        <dbReference type="ARBA" id="ARBA00022989"/>
    </source>
</evidence>
<dbReference type="GO" id="GO:0008299">
    <property type="term" value="P:isoprenoid biosynthetic process"/>
    <property type="evidence" value="ECO:0007669"/>
    <property type="project" value="UniProtKB-UniRule"/>
</dbReference>
<evidence type="ECO:0000256" key="4">
    <source>
        <dbReference type="ARBA" id="ARBA00022679"/>
    </source>
</evidence>
<dbReference type="HAMAP" id="MF_01635">
    <property type="entry name" value="UbiA"/>
    <property type="match status" value="1"/>
</dbReference>
<dbReference type="PANTHER" id="PTHR11048">
    <property type="entry name" value="PRENYLTRANSFERASES"/>
    <property type="match status" value="1"/>
</dbReference>
<dbReference type="InterPro" id="IPR006370">
    <property type="entry name" value="HB_polyprenyltransferase-like"/>
</dbReference>
<comment type="cofactor">
    <cofactor evidence="1 9">
        <name>Mg(2+)</name>
        <dbReference type="ChEBI" id="CHEBI:18420"/>
    </cofactor>
</comment>
<name>A0AAD9PCS6_RIDPI</name>
<evidence type="ECO:0000256" key="1">
    <source>
        <dbReference type="ARBA" id="ARBA00001946"/>
    </source>
</evidence>
<sequence length="478" mass="52909">MSSAMIIQRLKHPVALRVLLQAVPDHFQAAACCPGYRHTISSSSNRASSLMVHTDRKWILNSLPCLSIQHTGAVRSTIVKSQTCSTHVLCGHASGTCLHRRDRQTLPQTAVVGLTESPRGQVSSLHRQTERQTRSLPLPQAFVASAPLAWQPYMKLVRWDRPIGNWLLFLPCTWSISLAAPAGQFPDLQILALFGLGAVLMRGAGCTINDMWDKDFDKKARMVVHLTFTQVERTRDRPIACGDVSRKQALAFLAVQLSASLAILLSFDWYTFDPELGCFDWLVSSAWWGTDPAGRHPLPVHCCLVNDIRFYLFTPGVVINWGALLGWSAVNGTCDWSICLPLHLAGVSWTLLYDTVYGHQDKKDDILVGVKSTALMFGDNSKYWLSGFAASMVTGLAVTGHMCDQTWPYFAGVGIVAGHLAHQIYSVDLNKPSDCLKTFKSNRNLGLYFWAIIIAANLLKKPKDDEDNKREAVSVMAS</sequence>
<organism evidence="10 11">
    <name type="scientific">Ridgeia piscesae</name>
    <name type="common">Tubeworm</name>
    <dbReference type="NCBI Taxonomy" id="27915"/>
    <lineage>
        <taxon>Eukaryota</taxon>
        <taxon>Metazoa</taxon>
        <taxon>Spiralia</taxon>
        <taxon>Lophotrochozoa</taxon>
        <taxon>Annelida</taxon>
        <taxon>Polychaeta</taxon>
        <taxon>Sedentaria</taxon>
        <taxon>Canalipalpata</taxon>
        <taxon>Sabellida</taxon>
        <taxon>Siboglinidae</taxon>
        <taxon>Ridgeia</taxon>
    </lineage>
</organism>
<evidence type="ECO:0000256" key="2">
    <source>
        <dbReference type="ARBA" id="ARBA00004141"/>
    </source>
</evidence>
<proteinExistence type="inferred from homology"/>
<comment type="subcellular location">
    <subcellularLocation>
        <location evidence="2">Membrane</location>
        <topology evidence="2">Multi-pass membrane protein</topology>
    </subcellularLocation>
    <subcellularLocation>
        <location evidence="9">Mitochondrion inner membrane</location>
        <topology evidence="9">Multi-pass membrane protein</topology>
        <orientation evidence="9">Matrix side</orientation>
    </subcellularLocation>
</comment>
<dbReference type="GO" id="GO:0008412">
    <property type="term" value="F:4-hydroxybenzoate polyprenyltransferase activity"/>
    <property type="evidence" value="ECO:0007669"/>
    <property type="project" value="UniProtKB-EC"/>
</dbReference>
<keyword evidence="7 9" id="KW-0472">Membrane</keyword>